<evidence type="ECO:0000256" key="4">
    <source>
        <dbReference type="ARBA" id="ARBA00022801"/>
    </source>
</evidence>
<dbReference type="CDD" id="cd07333">
    <property type="entry name" value="M48C_bepA_like"/>
    <property type="match status" value="1"/>
</dbReference>
<dbReference type="GO" id="GO:0046872">
    <property type="term" value="F:metal ion binding"/>
    <property type="evidence" value="ECO:0007669"/>
    <property type="project" value="UniProtKB-KW"/>
</dbReference>
<dbReference type="Pfam" id="PF13181">
    <property type="entry name" value="TPR_8"/>
    <property type="match status" value="1"/>
</dbReference>
<evidence type="ECO:0000256" key="6">
    <source>
        <dbReference type="ARBA" id="ARBA00023049"/>
    </source>
</evidence>
<reference evidence="10" key="1">
    <citation type="submission" date="2018-01" db="EMBL/GenBank/DDBJ databases">
        <authorList>
            <person name="Regsiter A."/>
            <person name="William W."/>
        </authorList>
    </citation>
    <scope>NUCLEOTIDE SEQUENCE</scope>
    <source>
        <strain evidence="10">TRIP AH-1</strain>
    </source>
</reference>
<dbReference type="GO" id="GO:0016020">
    <property type="term" value="C:membrane"/>
    <property type="evidence" value="ECO:0007669"/>
    <property type="project" value="TreeGrafter"/>
</dbReference>
<dbReference type="PANTHER" id="PTHR22726:SF1">
    <property type="entry name" value="METALLOENDOPEPTIDASE OMA1, MITOCHONDRIAL"/>
    <property type="match status" value="1"/>
</dbReference>
<evidence type="ECO:0000259" key="9">
    <source>
        <dbReference type="Pfam" id="PF01435"/>
    </source>
</evidence>
<dbReference type="SMART" id="SM00028">
    <property type="entry name" value="TPR"/>
    <property type="match status" value="4"/>
</dbReference>
<dbReference type="InterPro" id="IPR011990">
    <property type="entry name" value="TPR-like_helical_dom_sf"/>
</dbReference>
<sequence>MKINKKFYFKPIIFFVTLALVLSSFSYCPSKAMAISIEAEIEMGREFLGQIKRQCEFLDDDFANQYYSDLGQYLISFLETRHFPFHFYMINDRTLNAFAAPGGNIFFFCGLINIMDGVDEMAAIMTHEIGHVSARHLSDRMEAGKKIGIASLAGVLAGIFMGGAAAGALITGSMAAGIQAQLNYSREDERQADQLGFKYMKESGFNPYGMMTTLKKIEEESMTHPDQVPAYLKTHPSGPERMSNLDSMLSGYKSGKPDKEIEKFRELFPMFQAVVRAKSLEPHEAERVFSSELGKNPGSVAANFGMGIFNMERQDFAQAIKQLNTALAGSPDFLPILTHLGEAYQKNGDDSKAISLFERAMKLDDENKAVPYLLGISYENMEQYDKAILFFERVASRPPVKDDVYYHLGVSYGREDKLLPAHYNFAIYFMRINQLKKAMFHLDKAYELAASEPEMQEKIMMHKKAIKKGYWKEVEEDLDREERERR</sequence>
<dbReference type="GO" id="GO:0051603">
    <property type="term" value="P:proteolysis involved in protein catabolic process"/>
    <property type="evidence" value="ECO:0007669"/>
    <property type="project" value="TreeGrafter"/>
</dbReference>
<keyword evidence="8" id="KW-0812">Transmembrane</keyword>
<feature type="repeat" description="TPR" evidence="7">
    <location>
        <begin position="368"/>
        <end position="401"/>
    </location>
</feature>
<feature type="repeat" description="TPR" evidence="7">
    <location>
        <begin position="334"/>
        <end position="367"/>
    </location>
</feature>
<evidence type="ECO:0000313" key="10">
    <source>
        <dbReference type="EMBL" id="SPD75548.1"/>
    </source>
</evidence>
<evidence type="ECO:0000256" key="1">
    <source>
        <dbReference type="ARBA" id="ARBA00001947"/>
    </source>
</evidence>
<feature type="transmembrane region" description="Helical" evidence="8">
    <location>
        <begin position="147"/>
        <end position="170"/>
    </location>
</feature>
<keyword evidence="5" id="KW-0862">Zinc</keyword>
<dbReference type="Gene3D" id="3.30.2010.10">
    <property type="entry name" value="Metalloproteases ('zincins'), catalytic domain"/>
    <property type="match status" value="1"/>
</dbReference>
<evidence type="ECO:0000256" key="7">
    <source>
        <dbReference type="PROSITE-ProRule" id="PRU00339"/>
    </source>
</evidence>
<keyword evidence="8" id="KW-0472">Membrane</keyword>
<evidence type="ECO:0000256" key="5">
    <source>
        <dbReference type="ARBA" id="ARBA00022833"/>
    </source>
</evidence>
<dbReference type="GO" id="GO:0004222">
    <property type="term" value="F:metalloendopeptidase activity"/>
    <property type="evidence" value="ECO:0007669"/>
    <property type="project" value="InterPro"/>
</dbReference>
<protein>
    <submittedName>
        <fullName evidence="10">Tetratricopeptide repeat protein</fullName>
    </submittedName>
</protein>
<dbReference type="Pfam" id="PF01435">
    <property type="entry name" value="Peptidase_M48"/>
    <property type="match status" value="1"/>
</dbReference>
<dbReference type="InterPro" id="IPR001915">
    <property type="entry name" value="Peptidase_M48"/>
</dbReference>
<dbReference type="InterPro" id="IPR019734">
    <property type="entry name" value="TPR_rpt"/>
</dbReference>
<evidence type="ECO:0000256" key="2">
    <source>
        <dbReference type="ARBA" id="ARBA00022670"/>
    </source>
</evidence>
<accession>A0A445N1H8</accession>
<gene>
    <name evidence="10" type="ORF">PITCH_A640091</name>
</gene>
<keyword evidence="6" id="KW-0482">Metalloprotease</keyword>
<dbReference type="AlphaFoldDB" id="A0A445N1H8"/>
<keyword evidence="2" id="KW-0645">Protease</keyword>
<dbReference type="InterPro" id="IPR051156">
    <property type="entry name" value="Mito/Outer_Membr_Metalloprot"/>
</dbReference>
<dbReference type="Pfam" id="PF13176">
    <property type="entry name" value="TPR_7"/>
    <property type="match status" value="1"/>
</dbReference>
<dbReference type="SUPFAM" id="SSF48452">
    <property type="entry name" value="TPR-like"/>
    <property type="match status" value="1"/>
</dbReference>
<keyword evidence="4" id="KW-0378">Hydrolase</keyword>
<dbReference type="Gene3D" id="1.25.40.10">
    <property type="entry name" value="Tetratricopeptide repeat domain"/>
    <property type="match status" value="1"/>
</dbReference>
<keyword evidence="7" id="KW-0802">TPR repeat</keyword>
<name>A0A445N1H8_9BACT</name>
<proteinExistence type="predicted"/>
<evidence type="ECO:0000256" key="3">
    <source>
        <dbReference type="ARBA" id="ARBA00022723"/>
    </source>
</evidence>
<keyword evidence="3" id="KW-0479">Metal-binding</keyword>
<feature type="transmembrane region" description="Helical" evidence="8">
    <location>
        <begin position="95"/>
        <end position="115"/>
    </location>
</feature>
<organism evidence="10">
    <name type="scientific">uncultured Desulfobacterium sp</name>
    <dbReference type="NCBI Taxonomy" id="201089"/>
    <lineage>
        <taxon>Bacteria</taxon>
        <taxon>Pseudomonadati</taxon>
        <taxon>Thermodesulfobacteriota</taxon>
        <taxon>Desulfobacteria</taxon>
        <taxon>Desulfobacterales</taxon>
        <taxon>Desulfobacteriaceae</taxon>
        <taxon>Desulfobacterium</taxon>
        <taxon>environmental samples</taxon>
    </lineage>
</organism>
<dbReference type="PROSITE" id="PS50005">
    <property type="entry name" value="TPR"/>
    <property type="match status" value="2"/>
</dbReference>
<feature type="domain" description="Peptidase M48" evidence="9">
    <location>
        <begin position="68"/>
        <end position="248"/>
    </location>
</feature>
<keyword evidence="8" id="KW-1133">Transmembrane helix</keyword>
<evidence type="ECO:0000256" key="8">
    <source>
        <dbReference type="SAM" id="Phobius"/>
    </source>
</evidence>
<comment type="cofactor">
    <cofactor evidence="1">
        <name>Zn(2+)</name>
        <dbReference type="ChEBI" id="CHEBI:29105"/>
    </cofactor>
</comment>
<dbReference type="EMBL" id="OJIN01000208">
    <property type="protein sequence ID" value="SPD75548.1"/>
    <property type="molecule type" value="Genomic_DNA"/>
</dbReference>
<dbReference type="PANTHER" id="PTHR22726">
    <property type="entry name" value="METALLOENDOPEPTIDASE OMA1"/>
    <property type="match status" value="1"/>
</dbReference>